<feature type="compositionally biased region" description="Low complexity" evidence="2">
    <location>
        <begin position="1"/>
        <end position="15"/>
    </location>
</feature>
<keyword evidence="1" id="KW-0175">Coiled coil</keyword>
<keyword evidence="4" id="KW-1185">Reference proteome</keyword>
<reference evidence="3 4" key="1">
    <citation type="submission" date="2020-10" db="EMBL/GenBank/DDBJ databases">
        <title>Plant Genome Project.</title>
        <authorList>
            <person name="Zhang R.-G."/>
        </authorList>
    </citation>
    <scope>NUCLEOTIDE SEQUENCE [LARGE SCALE GENOMIC DNA]</scope>
    <source>
        <strain evidence="3">FAFU-HL-1</strain>
        <tissue evidence="3">Leaf</tissue>
    </source>
</reference>
<organism evidence="3 4">
    <name type="scientific">Salix dunnii</name>
    <dbReference type="NCBI Taxonomy" id="1413687"/>
    <lineage>
        <taxon>Eukaryota</taxon>
        <taxon>Viridiplantae</taxon>
        <taxon>Streptophyta</taxon>
        <taxon>Embryophyta</taxon>
        <taxon>Tracheophyta</taxon>
        <taxon>Spermatophyta</taxon>
        <taxon>Magnoliopsida</taxon>
        <taxon>eudicotyledons</taxon>
        <taxon>Gunneridae</taxon>
        <taxon>Pentapetalae</taxon>
        <taxon>rosids</taxon>
        <taxon>fabids</taxon>
        <taxon>Malpighiales</taxon>
        <taxon>Salicaceae</taxon>
        <taxon>Saliceae</taxon>
        <taxon>Salix</taxon>
    </lineage>
</organism>
<sequence length="493" mass="55535">MAPSSSTSPSSSKSPSSPPPATAVALPLQNSHITPIQECEREEQEDEFSEERSQTATTIATPASCIDRKPTPKLHPTPLHDKNSKQSTKKRHGDSTNGDGSISCSKCRPHAREKISVVPLDNNGLNRHSFIASPNGIFKSMFSSLTRKSPKSTGDVSITREEQWKITVAELSHKLIQATRKRDGALLEASRLKYSMAELEKKLNKLEIYCHNLKSGLDECSSNSPLYQSGKGYNIHQYQQNGLMGVGDKVIEQFLFSVSEARSSVRLLSRSLAMQLRHMGVRVYERISALLQPYDVRVSFYKNPKVVLFYLEALLNKAFFEDFESAGFQKTPVNQILNPVERCEANYVSFNVLNELTWEEVLNKGTRHFSEEFSRFCDRKMSEIVAMLGWNRAWPESLLQAFFSASKNVWLVHLLANSVHPGLPIFRVDKGIYFDSVYMEDMGGDRARKLVPTMVRIMIAPGFYVYDNVVKCEVLCKYYNPNVSNDQGLTPSP</sequence>
<feature type="compositionally biased region" description="Acidic residues" evidence="2">
    <location>
        <begin position="40"/>
        <end position="49"/>
    </location>
</feature>
<dbReference type="InterPro" id="IPR042316">
    <property type="entry name" value="IRKI-like"/>
</dbReference>
<gene>
    <name evidence="3" type="ORF">SADUNF_Sadunf01G0093300</name>
</gene>
<name>A0A835TMU0_9ROSI</name>
<evidence type="ECO:0000313" key="3">
    <source>
        <dbReference type="EMBL" id="KAF9689448.1"/>
    </source>
</evidence>
<dbReference type="PANTHER" id="PTHR31029">
    <property type="entry name" value="CYCLIN-DEPENDENT KINASE-LIKE PROTEIN"/>
    <property type="match status" value="1"/>
</dbReference>
<feature type="coiled-coil region" evidence="1">
    <location>
        <begin position="189"/>
        <end position="216"/>
    </location>
</feature>
<evidence type="ECO:0000313" key="4">
    <source>
        <dbReference type="Proteomes" id="UP000657918"/>
    </source>
</evidence>
<comment type="caution">
    <text evidence="3">The sequence shown here is derived from an EMBL/GenBank/DDBJ whole genome shotgun (WGS) entry which is preliminary data.</text>
</comment>
<dbReference type="Proteomes" id="UP000657918">
    <property type="component" value="Unassembled WGS sequence"/>
</dbReference>
<feature type="region of interest" description="Disordered" evidence="2">
    <location>
        <begin position="1"/>
        <end position="106"/>
    </location>
</feature>
<evidence type="ECO:0008006" key="5">
    <source>
        <dbReference type="Google" id="ProtNLM"/>
    </source>
</evidence>
<dbReference type="OrthoDB" id="785851at2759"/>
<dbReference type="PANTHER" id="PTHR31029:SF4">
    <property type="entry name" value="CYCLIN-DEPENDENT KINASE-LIKE PROTEIN"/>
    <property type="match status" value="1"/>
</dbReference>
<accession>A0A835TMU0</accession>
<feature type="compositionally biased region" description="Polar residues" evidence="2">
    <location>
        <begin position="95"/>
        <end position="104"/>
    </location>
</feature>
<evidence type="ECO:0000256" key="1">
    <source>
        <dbReference type="SAM" id="Coils"/>
    </source>
</evidence>
<dbReference type="EMBL" id="JADGMS010000001">
    <property type="protein sequence ID" value="KAF9689448.1"/>
    <property type="molecule type" value="Genomic_DNA"/>
</dbReference>
<dbReference type="AlphaFoldDB" id="A0A835TMU0"/>
<proteinExistence type="predicted"/>
<protein>
    <recommendedName>
        <fullName evidence="5">IRK-interacting protein</fullName>
    </recommendedName>
</protein>
<evidence type="ECO:0000256" key="2">
    <source>
        <dbReference type="SAM" id="MobiDB-lite"/>
    </source>
</evidence>